<dbReference type="AlphaFoldDB" id="A0AAQ3PMB2"/>
<feature type="domain" description="Reverse transcriptase Ty1/copia-type" evidence="1">
    <location>
        <begin position="2"/>
        <end position="132"/>
    </location>
</feature>
<evidence type="ECO:0000259" key="2">
    <source>
        <dbReference type="Pfam" id="PF25597"/>
    </source>
</evidence>
<name>A0AAQ3PMB2_PASNO</name>
<dbReference type="Proteomes" id="UP001341281">
    <property type="component" value="Chromosome 01"/>
</dbReference>
<evidence type="ECO:0000313" key="4">
    <source>
        <dbReference type="Proteomes" id="UP001341281"/>
    </source>
</evidence>
<protein>
    <recommendedName>
        <fullName evidence="5">Reverse transcriptase Ty1/copia-type domain-containing protein</fullName>
    </recommendedName>
</protein>
<organism evidence="3 4">
    <name type="scientific">Paspalum notatum var. saurae</name>
    <dbReference type="NCBI Taxonomy" id="547442"/>
    <lineage>
        <taxon>Eukaryota</taxon>
        <taxon>Viridiplantae</taxon>
        <taxon>Streptophyta</taxon>
        <taxon>Embryophyta</taxon>
        <taxon>Tracheophyta</taxon>
        <taxon>Spermatophyta</taxon>
        <taxon>Magnoliopsida</taxon>
        <taxon>Liliopsida</taxon>
        <taxon>Poales</taxon>
        <taxon>Poaceae</taxon>
        <taxon>PACMAD clade</taxon>
        <taxon>Panicoideae</taxon>
        <taxon>Andropogonodae</taxon>
        <taxon>Paspaleae</taxon>
        <taxon>Paspalinae</taxon>
        <taxon>Paspalum</taxon>
    </lineage>
</organism>
<evidence type="ECO:0000313" key="3">
    <source>
        <dbReference type="EMBL" id="WVZ53305.1"/>
    </source>
</evidence>
<feature type="domain" description="Retroviral polymerase SH3-like" evidence="2">
    <location>
        <begin position="289"/>
        <end position="345"/>
    </location>
</feature>
<sequence length="496" mass="54609">MVCRLHSSLYGLKQPPRAWFQCFASVVTAAGFFASAHDPALFVQTSSRGRTLLLLYVDDMIITRDDPQFIAFVKARLGEQFLMSDLGPLRYFLGIEVSSTHEGFYLSQEKYIQGLLDRASITDHRTNETPIELNVQFTRDNLVSIEFDPGGFSIKDLQTRREILRYTSDGDLNTFPTAAIAASTAHTHLVVSPTVWHRLSLAFLYDAFKLIMVNGKAECIICTLNNFVCNLLLQASMPAPYWAKALTTSTYLLNRRPSSAIHGLIPTASSMAPTLLYATFVSSVAFAIPICPLAPHKLAPRSAACVFLGYPSAHKGYRCLDLTTRLVLISRHVMFDESIFSFASSSVGSSSLDFLVKFEDPPAPCVRPLAAALPFMDVGRMRTLTGAPSSTDVERPWSLPQVAVPPAAMPLAAPHIAGPEQDDLAQFQLLHQAQRRSQCHFMHDPHEPHLALIKRILHYVTGNLSVGLHLSTGPVQSLTVYSMRTGLAVQTHGAPL</sequence>
<dbReference type="Pfam" id="PF07727">
    <property type="entry name" value="RVT_2"/>
    <property type="match status" value="1"/>
</dbReference>
<accession>A0AAQ3PMB2</accession>
<keyword evidence="4" id="KW-1185">Reference proteome</keyword>
<dbReference type="InterPro" id="IPR013103">
    <property type="entry name" value="RVT_2"/>
</dbReference>
<dbReference type="InterPro" id="IPR057670">
    <property type="entry name" value="SH3_retrovirus"/>
</dbReference>
<evidence type="ECO:0008006" key="5">
    <source>
        <dbReference type="Google" id="ProtNLM"/>
    </source>
</evidence>
<dbReference type="Pfam" id="PF25597">
    <property type="entry name" value="SH3_retrovirus"/>
    <property type="match status" value="1"/>
</dbReference>
<dbReference type="EMBL" id="CP144745">
    <property type="protein sequence ID" value="WVZ53305.1"/>
    <property type="molecule type" value="Genomic_DNA"/>
</dbReference>
<dbReference type="SUPFAM" id="SSF56672">
    <property type="entry name" value="DNA/RNA polymerases"/>
    <property type="match status" value="1"/>
</dbReference>
<gene>
    <name evidence="3" type="ORF">U9M48_004270</name>
</gene>
<reference evidence="3 4" key="1">
    <citation type="submission" date="2024-02" db="EMBL/GenBank/DDBJ databases">
        <title>High-quality chromosome-scale genome assembly of Pensacola bahiagrass (Paspalum notatum Flugge var. saurae).</title>
        <authorList>
            <person name="Vega J.M."/>
            <person name="Podio M."/>
            <person name="Orjuela J."/>
            <person name="Siena L.A."/>
            <person name="Pessino S.C."/>
            <person name="Combes M.C."/>
            <person name="Mariac C."/>
            <person name="Albertini E."/>
            <person name="Pupilli F."/>
            <person name="Ortiz J.P.A."/>
            <person name="Leblanc O."/>
        </authorList>
    </citation>
    <scope>NUCLEOTIDE SEQUENCE [LARGE SCALE GENOMIC DNA]</scope>
    <source>
        <strain evidence="3">R1</strain>
        <tissue evidence="3">Leaf</tissue>
    </source>
</reference>
<evidence type="ECO:0000259" key="1">
    <source>
        <dbReference type="Pfam" id="PF07727"/>
    </source>
</evidence>
<proteinExistence type="predicted"/>
<dbReference type="InterPro" id="IPR043502">
    <property type="entry name" value="DNA/RNA_pol_sf"/>
</dbReference>